<dbReference type="Proteomes" id="UP000239089">
    <property type="component" value="Unassembled WGS sequence"/>
</dbReference>
<name>A0A2S6N1D3_9HYPH</name>
<dbReference type="AlphaFoldDB" id="A0A2S6N1D3"/>
<gene>
    <name evidence="1" type="ORF">CCR94_17780</name>
</gene>
<comment type="caution">
    <text evidence="1">The sequence shown here is derived from an EMBL/GenBank/DDBJ whole genome shotgun (WGS) entry which is preliminary data.</text>
</comment>
<proteinExistence type="predicted"/>
<keyword evidence="2" id="KW-1185">Reference proteome</keyword>
<organism evidence="1 2">
    <name type="scientific">Rhodoblastus sphagnicola</name>
    <dbReference type="NCBI Taxonomy" id="333368"/>
    <lineage>
        <taxon>Bacteria</taxon>
        <taxon>Pseudomonadati</taxon>
        <taxon>Pseudomonadota</taxon>
        <taxon>Alphaproteobacteria</taxon>
        <taxon>Hyphomicrobiales</taxon>
        <taxon>Rhodoblastaceae</taxon>
        <taxon>Rhodoblastus</taxon>
    </lineage>
</organism>
<dbReference type="EMBL" id="NHSJ01000109">
    <property type="protein sequence ID" value="PPQ28409.1"/>
    <property type="molecule type" value="Genomic_DNA"/>
</dbReference>
<reference evidence="1 2" key="1">
    <citation type="journal article" date="2018" name="Arch. Microbiol.">
        <title>New insights into the metabolic potential of the phototrophic purple bacterium Rhodopila globiformis DSM 161(T) from its draft genome sequence and evidence for a vanadium-dependent nitrogenase.</title>
        <authorList>
            <person name="Imhoff J.F."/>
            <person name="Rahn T."/>
            <person name="Kunzel S."/>
            <person name="Neulinger S.C."/>
        </authorList>
    </citation>
    <scope>NUCLEOTIDE SEQUENCE [LARGE SCALE GENOMIC DNA]</scope>
    <source>
        <strain evidence="1 2">DSM 16996</strain>
    </source>
</reference>
<accession>A0A2S6N1D3</accession>
<evidence type="ECO:0000313" key="2">
    <source>
        <dbReference type="Proteomes" id="UP000239089"/>
    </source>
</evidence>
<sequence>MKAQARLFSPADDKSGSTIRQCYLEALCVCAPLLGCAVAKCRIGGNRDIVGRVGAHATSNIDAGLASRLASRTEPQ</sequence>
<protein>
    <submittedName>
        <fullName evidence="1">Uncharacterized protein</fullName>
    </submittedName>
</protein>
<evidence type="ECO:0000313" key="1">
    <source>
        <dbReference type="EMBL" id="PPQ28409.1"/>
    </source>
</evidence>